<sequence length="130" mass="15177">MKKEILAIFSPTAIHTTIYTHDFIKKIYQDEITYQAIQPKDVLYTDFSQTTGLPFKAILITRSTEVFFLFYEIAGYSFHQPIEKEQIAAFSFLEQHALEDNFQVQATLLSLQFCRKVHQLMIRGDFTIIS</sequence>
<dbReference type="RefSeq" id="WP_204653044.1">
    <property type="nucleotide sequence ID" value="NZ_JAFBFD010000004.1"/>
</dbReference>
<evidence type="ECO:0000313" key="1">
    <source>
        <dbReference type="EMBL" id="MFC4720267.1"/>
    </source>
</evidence>
<evidence type="ECO:0000313" key="2">
    <source>
        <dbReference type="Proteomes" id="UP001595969"/>
    </source>
</evidence>
<keyword evidence="2" id="KW-1185">Reference proteome</keyword>
<reference evidence="2" key="1">
    <citation type="journal article" date="2019" name="Int. J. Syst. Evol. Microbiol.">
        <title>The Global Catalogue of Microorganisms (GCM) 10K type strain sequencing project: providing services to taxonomists for standard genome sequencing and annotation.</title>
        <authorList>
            <consortium name="The Broad Institute Genomics Platform"/>
            <consortium name="The Broad Institute Genome Sequencing Center for Infectious Disease"/>
            <person name="Wu L."/>
            <person name="Ma J."/>
        </authorList>
    </citation>
    <scope>NUCLEOTIDE SEQUENCE [LARGE SCALE GENOMIC DNA]</scope>
    <source>
        <strain evidence="2">CGMCC 1.19032</strain>
    </source>
</reference>
<accession>A0ABV9MWE1</accession>
<comment type="caution">
    <text evidence="1">The sequence shown here is derived from an EMBL/GenBank/DDBJ whole genome shotgun (WGS) entry which is preliminary data.</text>
</comment>
<organism evidence="1 2">
    <name type="scientific">Enterococcus lemanii</name>
    <dbReference type="NCBI Taxonomy" id="1159752"/>
    <lineage>
        <taxon>Bacteria</taxon>
        <taxon>Bacillati</taxon>
        <taxon>Bacillota</taxon>
        <taxon>Bacilli</taxon>
        <taxon>Lactobacillales</taxon>
        <taxon>Enterococcaceae</taxon>
        <taxon>Enterococcus</taxon>
    </lineage>
</organism>
<protein>
    <submittedName>
        <fullName evidence="1">Uncharacterized protein</fullName>
    </submittedName>
</protein>
<dbReference type="EMBL" id="JBHSGS010000061">
    <property type="protein sequence ID" value="MFC4720267.1"/>
    <property type="molecule type" value="Genomic_DNA"/>
</dbReference>
<proteinExistence type="predicted"/>
<dbReference type="Proteomes" id="UP001595969">
    <property type="component" value="Unassembled WGS sequence"/>
</dbReference>
<name>A0ABV9MWE1_9ENTE</name>
<gene>
    <name evidence="1" type="ORF">ACFO5I_11090</name>
</gene>